<dbReference type="PROSITE" id="PS50800">
    <property type="entry name" value="SAP"/>
    <property type="match status" value="1"/>
</dbReference>
<dbReference type="InterPro" id="IPR003034">
    <property type="entry name" value="SAP_dom"/>
</dbReference>
<dbReference type="AlphaFoldDB" id="A0A811UR06"/>
<proteinExistence type="predicted"/>
<protein>
    <submittedName>
        <fullName evidence="3">(Mediterranean fruit fly) hypothetical protein</fullName>
    </submittedName>
</protein>
<gene>
    <name evidence="3" type="ORF">CCAP1982_LOCUS9642</name>
</gene>
<feature type="non-terminal residue" evidence="3">
    <location>
        <position position="1"/>
    </location>
</feature>
<feature type="compositionally biased region" description="Polar residues" evidence="1">
    <location>
        <begin position="59"/>
        <end position="70"/>
    </location>
</feature>
<dbReference type="Proteomes" id="UP000606786">
    <property type="component" value="Unassembled WGS sequence"/>
</dbReference>
<feature type="domain" description="SAP" evidence="2">
    <location>
        <begin position="1"/>
        <end position="21"/>
    </location>
</feature>
<evidence type="ECO:0000256" key="1">
    <source>
        <dbReference type="SAM" id="MobiDB-lite"/>
    </source>
</evidence>
<feature type="region of interest" description="Disordered" evidence="1">
    <location>
        <begin position="54"/>
        <end position="73"/>
    </location>
</feature>
<name>A0A811UR06_CERCA</name>
<comment type="caution">
    <text evidence="3">The sequence shown here is derived from an EMBL/GenBank/DDBJ whole genome shotgun (WGS) entry which is preliminary data.</text>
</comment>
<organism evidence="3 4">
    <name type="scientific">Ceratitis capitata</name>
    <name type="common">Mediterranean fruit fly</name>
    <name type="synonym">Tephritis capitata</name>
    <dbReference type="NCBI Taxonomy" id="7213"/>
    <lineage>
        <taxon>Eukaryota</taxon>
        <taxon>Metazoa</taxon>
        <taxon>Ecdysozoa</taxon>
        <taxon>Arthropoda</taxon>
        <taxon>Hexapoda</taxon>
        <taxon>Insecta</taxon>
        <taxon>Pterygota</taxon>
        <taxon>Neoptera</taxon>
        <taxon>Endopterygota</taxon>
        <taxon>Diptera</taxon>
        <taxon>Brachycera</taxon>
        <taxon>Muscomorpha</taxon>
        <taxon>Tephritoidea</taxon>
        <taxon>Tephritidae</taxon>
        <taxon>Ceratitis</taxon>
        <taxon>Ceratitis</taxon>
    </lineage>
</organism>
<keyword evidence="4" id="KW-1185">Reference proteome</keyword>
<sequence length="95" mass="10447">GVGLSTTGNKAELQSRLREATEVEGINLNQYKFHREDEDVSLKDIDKEGADNSVMELESPSSKIQENAPGSSIDMDMNMLLTAISSTRIKESRST</sequence>
<evidence type="ECO:0000259" key="2">
    <source>
        <dbReference type="PROSITE" id="PS50800"/>
    </source>
</evidence>
<evidence type="ECO:0000313" key="3">
    <source>
        <dbReference type="EMBL" id="CAD7001144.1"/>
    </source>
</evidence>
<accession>A0A811UR06</accession>
<dbReference type="Pfam" id="PF02037">
    <property type="entry name" value="SAP"/>
    <property type="match status" value="1"/>
</dbReference>
<dbReference type="EMBL" id="CAJHJT010000023">
    <property type="protein sequence ID" value="CAD7001144.1"/>
    <property type="molecule type" value="Genomic_DNA"/>
</dbReference>
<reference evidence="3" key="1">
    <citation type="submission" date="2020-11" db="EMBL/GenBank/DDBJ databases">
        <authorList>
            <person name="Whitehead M."/>
        </authorList>
    </citation>
    <scope>NUCLEOTIDE SEQUENCE</scope>
    <source>
        <strain evidence="3">EGII</strain>
    </source>
</reference>
<evidence type="ECO:0000313" key="4">
    <source>
        <dbReference type="Proteomes" id="UP000606786"/>
    </source>
</evidence>